<evidence type="ECO:0000313" key="2">
    <source>
        <dbReference type="Proteomes" id="UP000249645"/>
    </source>
</evidence>
<dbReference type="AlphaFoldDB" id="A0A2W5GSF7"/>
<protein>
    <submittedName>
        <fullName evidence="1">Uncharacterized protein</fullName>
    </submittedName>
</protein>
<gene>
    <name evidence="1" type="ORF">DI598_09495</name>
</gene>
<comment type="caution">
    <text evidence="1">The sequence shown here is derived from an EMBL/GenBank/DDBJ whole genome shotgun (WGS) entry which is preliminary data.</text>
</comment>
<organism evidence="1 2">
    <name type="scientific">Pseudopedobacter saltans</name>
    <dbReference type="NCBI Taxonomy" id="151895"/>
    <lineage>
        <taxon>Bacteria</taxon>
        <taxon>Pseudomonadati</taxon>
        <taxon>Bacteroidota</taxon>
        <taxon>Sphingobacteriia</taxon>
        <taxon>Sphingobacteriales</taxon>
        <taxon>Sphingobacteriaceae</taxon>
        <taxon>Pseudopedobacter</taxon>
    </lineage>
</organism>
<reference evidence="1 2" key="1">
    <citation type="submission" date="2017-11" db="EMBL/GenBank/DDBJ databases">
        <title>Infants hospitalized years apart are colonized by the same room-sourced microbial strains.</title>
        <authorList>
            <person name="Brooks B."/>
            <person name="Olm M.R."/>
            <person name="Firek B.A."/>
            <person name="Baker R."/>
            <person name="Thomas B.C."/>
            <person name="Morowitz M.J."/>
            <person name="Banfield J.F."/>
        </authorList>
    </citation>
    <scope>NUCLEOTIDE SEQUENCE [LARGE SCALE GENOMIC DNA]</scope>
    <source>
        <strain evidence="1">S2_009_000_R2_76</strain>
    </source>
</reference>
<accession>A0A2W5GSF7</accession>
<feature type="non-terminal residue" evidence="1">
    <location>
        <position position="299"/>
    </location>
</feature>
<name>A0A2W5GSF7_9SPHI</name>
<evidence type="ECO:0000313" key="1">
    <source>
        <dbReference type="EMBL" id="PZP48736.1"/>
    </source>
</evidence>
<dbReference type="Proteomes" id="UP000249645">
    <property type="component" value="Unassembled WGS sequence"/>
</dbReference>
<sequence length="299" mass="34105">MNLVHAQTYDNPVSYMNVISNAQNEMNANYMTYLSAAAHGRRARKVEKLRIKTVEGIQACKSKIVDLPYYKGDASLRKASMDYIDVVYYVFNDDYSKLVNKEEIAEQSFDEMQAYILLQEKIGEKLKNAFDKMHDSTTQFALRNNVKLLAAEKSELGDKMEIANKLQHYTNDIFLIFFKCNWTDSKLTDAINKKKINEAEQSRNSLIKYADEGLAALKSDSLRVFSGDGSLAIACAQTLNFYKSMAQNDIPKMTDMFIKEDNFSKIKKAFDSQSPKDRTKQDVDAYNKAVNEMNLAVNV</sequence>
<proteinExistence type="predicted"/>
<dbReference type="EMBL" id="QFOI01000149">
    <property type="protein sequence ID" value="PZP48736.1"/>
    <property type="molecule type" value="Genomic_DNA"/>
</dbReference>